<dbReference type="AlphaFoldDB" id="A0AAV5NWJ3"/>
<evidence type="ECO:0000256" key="5">
    <source>
        <dbReference type="SAM" id="MobiDB-lite"/>
    </source>
</evidence>
<dbReference type="SUPFAM" id="SSF53067">
    <property type="entry name" value="Actin-like ATPase domain"/>
    <property type="match status" value="2"/>
</dbReference>
<dbReference type="Pfam" id="PF00370">
    <property type="entry name" value="FGGY_N"/>
    <property type="match status" value="1"/>
</dbReference>
<dbReference type="InterPro" id="IPR018484">
    <property type="entry name" value="FGGY_N"/>
</dbReference>
<comment type="similarity">
    <text evidence="1 4">Belongs to the FGGY kinase family.</text>
</comment>
<accession>A0AAV5NWJ3</accession>
<feature type="region of interest" description="Disordered" evidence="5">
    <location>
        <begin position="508"/>
        <end position="544"/>
    </location>
</feature>
<dbReference type="InterPro" id="IPR043129">
    <property type="entry name" value="ATPase_NBD"/>
</dbReference>
<protein>
    <submittedName>
        <fullName evidence="8">Carbohydrate kinase</fullName>
    </submittedName>
</protein>
<dbReference type="PIRSF" id="PIRSF000538">
    <property type="entry name" value="GlpK"/>
    <property type="match status" value="1"/>
</dbReference>
<evidence type="ECO:0000259" key="6">
    <source>
        <dbReference type="Pfam" id="PF00370"/>
    </source>
</evidence>
<keyword evidence="3 4" id="KW-0418">Kinase</keyword>
<organism evidence="8 9">
    <name type="scientific">Vibrio penaeicida</name>
    <dbReference type="NCBI Taxonomy" id="104609"/>
    <lineage>
        <taxon>Bacteria</taxon>
        <taxon>Pseudomonadati</taxon>
        <taxon>Pseudomonadota</taxon>
        <taxon>Gammaproteobacteria</taxon>
        <taxon>Vibrionales</taxon>
        <taxon>Vibrionaceae</taxon>
        <taxon>Vibrio</taxon>
    </lineage>
</organism>
<dbReference type="GO" id="GO:0016301">
    <property type="term" value="F:kinase activity"/>
    <property type="evidence" value="ECO:0007669"/>
    <property type="project" value="UniProtKB-KW"/>
</dbReference>
<dbReference type="PROSITE" id="PS00445">
    <property type="entry name" value="FGGY_KINASES_2"/>
    <property type="match status" value="1"/>
</dbReference>
<dbReference type="GO" id="GO:0016773">
    <property type="term" value="F:phosphotransferase activity, alcohol group as acceptor"/>
    <property type="evidence" value="ECO:0007669"/>
    <property type="project" value="InterPro"/>
</dbReference>
<evidence type="ECO:0000313" key="8">
    <source>
        <dbReference type="EMBL" id="GLQ74793.1"/>
    </source>
</evidence>
<dbReference type="Proteomes" id="UP001156690">
    <property type="component" value="Unassembled WGS sequence"/>
</dbReference>
<gene>
    <name evidence="8" type="ORF">GCM10007932_41550</name>
</gene>
<dbReference type="InterPro" id="IPR050406">
    <property type="entry name" value="FGGY_Carb_Kinase"/>
</dbReference>
<name>A0AAV5NWJ3_9VIBR</name>
<sequence>MSYWLGVDCGGTYLKAGIYDKNGKEMGVAREPLELISEQSGWVERSTSQLWASTCSVIKKVLADTQINSDLIQSVGISAQGKGLFLLDKNDRPMERAILSADQRSIDVVKRWQSEGIPQSIHPRTRQTLWTGHPVSIARWLKEQRPIQYDQIGTVFMSHDYLRWCLTGEKHCEITNISESNLYNFDTQDYDAELADILGIPEMMEALPPIVGATDIAGTVTKSASIMTGLKEGTPIVGGVFDVVATTICSGVRDNSALNLTMGTWSVTTGVTDSLFEVREANQKPHVIGHHAQKDQYITHDASPTSAGNLEWFTELFADENFGEINHAISELPKLSSELLFAPFIYGSNAGLGVKSGFYGIQSLHTKPHLYQAIYEGVVFSHLSHLDHVRLLYPDLKHLVVCGGPARSKEWMQILADASGLPVLLPKIEETGCLGAAIVAMVGSQIYSSTSKAMDAMNIEEETVLPDEEAFESYQVKKKKYRVYVKSLAQLENDLSHISSAQASSGLASSHLGSSHLGSSSQVSSSQVSSINISSDKSNQGELS</sequence>
<dbReference type="RefSeq" id="WP_126610299.1">
    <property type="nucleotide sequence ID" value="NZ_AP025144.1"/>
</dbReference>
<dbReference type="InterPro" id="IPR000577">
    <property type="entry name" value="Carb_kinase_FGGY"/>
</dbReference>
<dbReference type="PANTHER" id="PTHR43095">
    <property type="entry name" value="SUGAR KINASE"/>
    <property type="match status" value="1"/>
</dbReference>
<keyword evidence="9" id="KW-1185">Reference proteome</keyword>
<dbReference type="EMBL" id="BSNX01000063">
    <property type="protein sequence ID" value="GLQ74793.1"/>
    <property type="molecule type" value="Genomic_DNA"/>
</dbReference>
<dbReference type="GO" id="GO:0005975">
    <property type="term" value="P:carbohydrate metabolic process"/>
    <property type="evidence" value="ECO:0007669"/>
    <property type="project" value="InterPro"/>
</dbReference>
<dbReference type="PANTHER" id="PTHR43095:SF3">
    <property type="entry name" value="L-XYLULOSE_3-KETO-L-GULONATE KINASE"/>
    <property type="match status" value="1"/>
</dbReference>
<proteinExistence type="inferred from homology"/>
<comment type="caution">
    <text evidence="8">The sequence shown here is derived from an EMBL/GenBank/DDBJ whole genome shotgun (WGS) entry which is preliminary data.</text>
</comment>
<keyword evidence="2 4" id="KW-0808">Transferase</keyword>
<feature type="compositionally biased region" description="Low complexity" evidence="5">
    <location>
        <begin position="508"/>
        <end position="535"/>
    </location>
</feature>
<evidence type="ECO:0000256" key="2">
    <source>
        <dbReference type="ARBA" id="ARBA00022679"/>
    </source>
</evidence>
<evidence type="ECO:0000256" key="1">
    <source>
        <dbReference type="ARBA" id="ARBA00009156"/>
    </source>
</evidence>
<dbReference type="CDD" id="cd07802">
    <property type="entry name" value="ASKHA_NBD_FGGY_EcLyxK-like"/>
    <property type="match status" value="1"/>
</dbReference>
<evidence type="ECO:0000259" key="7">
    <source>
        <dbReference type="Pfam" id="PF02782"/>
    </source>
</evidence>
<dbReference type="InterPro" id="IPR018485">
    <property type="entry name" value="FGGY_C"/>
</dbReference>
<evidence type="ECO:0000256" key="4">
    <source>
        <dbReference type="RuleBase" id="RU003733"/>
    </source>
</evidence>
<dbReference type="Gene3D" id="3.30.420.40">
    <property type="match status" value="2"/>
</dbReference>
<evidence type="ECO:0000313" key="9">
    <source>
        <dbReference type="Proteomes" id="UP001156690"/>
    </source>
</evidence>
<evidence type="ECO:0000256" key="3">
    <source>
        <dbReference type="ARBA" id="ARBA00022777"/>
    </source>
</evidence>
<dbReference type="InterPro" id="IPR018483">
    <property type="entry name" value="Carb_kinase_FGGY_CS"/>
</dbReference>
<feature type="domain" description="Carbohydrate kinase FGGY N-terminal" evidence="6">
    <location>
        <begin position="3"/>
        <end position="249"/>
    </location>
</feature>
<dbReference type="Pfam" id="PF02782">
    <property type="entry name" value="FGGY_C"/>
    <property type="match status" value="1"/>
</dbReference>
<reference evidence="9" key="1">
    <citation type="journal article" date="2019" name="Int. J. Syst. Evol. Microbiol.">
        <title>The Global Catalogue of Microorganisms (GCM) 10K type strain sequencing project: providing services to taxonomists for standard genome sequencing and annotation.</title>
        <authorList>
            <consortium name="The Broad Institute Genomics Platform"/>
            <consortium name="The Broad Institute Genome Sequencing Center for Infectious Disease"/>
            <person name="Wu L."/>
            <person name="Ma J."/>
        </authorList>
    </citation>
    <scope>NUCLEOTIDE SEQUENCE [LARGE SCALE GENOMIC DNA]</scope>
    <source>
        <strain evidence="9">NBRC 15640</strain>
    </source>
</reference>
<feature type="domain" description="Carbohydrate kinase FGGY C-terminal" evidence="7">
    <location>
        <begin position="259"/>
        <end position="443"/>
    </location>
</feature>